<dbReference type="InterPro" id="IPR053716">
    <property type="entry name" value="Flag_assembly_chemotaxis_eff"/>
</dbReference>
<protein>
    <recommendedName>
        <fullName evidence="5">Flagellar FliJ protein</fullName>
    </recommendedName>
</protein>
<evidence type="ECO:0000313" key="4">
    <source>
        <dbReference type="Proteomes" id="UP001595711"/>
    </source>
</evidence>
<organism evidence="3 4">
    <name type="scientific">Ferrovibrio xuzhouensis</name>
    <dbReference type="NCBI Taxonomy" id="1576914"/>
    <lineage>
        <taxon>Bacteria</taxon>
        <taxon>Pseudomonadati</taxon>
        <taxon>Pseudomonadota</taxon>
        <taxon>Alphaproteobacteria</taxon>
        <taxon>Rhodospirillales</taxon>
        <taxon>Rhodospirillaceae</taxon>
        <taxon>Ferrovibrio</taxon>
    </lineage>
</organism>
<feature type="compositionally biased region" description="Basic and acidic residues" evidence="2">
    <location>
        <begin position="135"/>
        <end position="145"/>
    </location>
</feature>
<dbReference type="Gene3D" id="1.10.287.1700">
    <property type="match status" value="1"/>
</dbReference>
<dbReference type="RefSeq" id="WP_379723133.1">
    <property type="nucleotide sequence ID" value="NZ_JBHRYJ010000001.1"/>
</dbReference>
<reference evidence="4" key="1">
    <citation type="journal article" date="2019" name="Int. J. Syst. Evol. Microbiol.">
        <title>The Global Catalogue of Microorganisms (GCM) 10K type strain sequencing project: providing services to taxonomists for standard genome sequencing and annotation.</title>
        <authorList>
            <consortium name="The Broad Institute Genomics Platform"/>
            <consortium name="The Broad Institute Genome Sequencing Center for Infectious Disease"/>
            <person name="Wu L."/>
            <person name="Ma J."/>
        </authorList>
    </citation>
    <scope>NUCLEOTIDE SEQUENCE [LARGE SCALE GENOMIC DNA]</scope>
    <source>
        <strain evidence="4">KCTC 42182</strain>
    </source>
</reference>
<keyword evidence="4" id="KW-1185">Reference proteome</keyword>
<evidence type="ECO:0000256" key="1">
    <source>
        <dbReference type="SAM" id="Coils"/>
    </source>
</evidence>
<evidence type="ECO:0000256" key="2">
    <source>
        <dbReference type="SAM" id="MobiDB-lite"/>
    </source>
</evidence>
<comment type="caution">
    <text evidence="3">The sequence shown here is derived from an EMBL/GenBank/DDBJ whole genome shotgun (WGS) entry which is preliminary data.</text>
</comment>
<dbReference type="EMBL" id="JBHRYJ010000001">
    <property type="protein sequence ID" value="MFC3675137.1"/>
    <property type="molecule type" value="Genomic_DNA"/>
</dbReference>
<evidence type="ECO:0008006" key="5">
    <source>
        <dbReference type="Google" id="ProtNLM"/>
    </source>
</evidence>
<accession>A0ABV7VDI1</accession>
<keyword evidence="1" id="KW-0175">Coiled coil</keyword>
<sequence>MRGVDGLIRLWKWRLDERRRIVVDLEILRGNIERQMEKLDQELERERKIATRNYEAGTGFTNYRKANRERHANLIVSREEVIDRIAAAQEEVNAGFRELKKYELVKENWERRERQKQERREQAEMDEAGLQGFIRRQDRPDNTPG</sequence>
<name>A0ABV7VDI1_9PROT</name>
<gene>
    <name evidence="3" type="ORF">ACFOOQ_06265</name>
</gene>
<feature type="coiled-coil region" evidence="1">
    <location>
        <begin position="22"/>
        <end position="49"/>
    </location>
</feature>
<feature type="region of interest" description="Disordered" evidence="2">
    <location>
        <begin position="113"/>
        <end position="145"/>
    </location>
</feature>
<dbReference type="Proteomes" id="UP001595711">
    <property type="component" value="Unassembled WGS sequence"/>
</dbReference>
<proteinExistence type="predicted"/>
<feature type="compositionally biased region" description="Basic and acidic residues" evidence="2">
    <location>
        <begin position="113"/>
        <end position="123"/>
    </location>
</feature>
<evidence type="ECO:0000313" key="3">
    <source>
        <dbReference type="EMBL" id="MFC3675137.1"/>
    </source>
</evidence>